<keyword evidence="1" id="KW-0175">Coiled coil</keyword>
<sequence length="148" mass="16968">MVKDAQLLQEKARRKKLEDEEKAKATKKLKKNLTYEDWLQSKSSSIRRASATPAYNFDRRGSSASVSSERRESLPIIAPGRRGSLVSKHNPNRRLSHQEWDELKEEKKLAEAEKEALEIEKKIAEKRAAISKRRTSLKPTISTVPEKT</sequence>
<evidence type="ECO:0000256" key="2">
    <source>
        <dbReference type="SAM" id="MobiDB-lite"/>
    </source>
</evidence>
<evidence type="ECO:0000256" key="1">
    <source>
        <dbReference type="SAM" id="Coils"/>
    </source>
</evidence>
<reference evidence="3 4" key="1">
    <citation type="submission" date="2021-04" db="EMBL/GenBank/DDBJ databases">
        <authorList>
            <person name="Bliznina A."/>
        </authorList>
    </citation>
    <scope>NUCLEOTIDE SEQUENCE [LARGE SCALE GENOMIC DNA]</scope>
</reference>
<dbReference type="EMBL" id="OU015566">
    <property type="protein sequence ID" value="CAG5107774.1"/>
    <property type="molecule type" value="Genomic_DNA"/>
</dbReference>
<feature type="region of interest" description="Disordered" evidence="2">
    <location>
        <begin position="1"/>
        <end position="26"/>
    </location>
</feature>
<feature type="region of interest" description="Disordered" evidence="2">
    <location>
        <begin position="43"/>
        <end position="99"/>
    </location>
</feature>
<evidence type="ECO:0000313" key="4">
    <source>
        <dbReference type="Proteomes" id="UP001158576"/>
    </source>
</evidence>
<keyword evidence="4" id="KW-1185">Reference proteome</keyword>
<evidence type="ECO:0000313" key="3">
    <source>
        <dbReference type="EMBL" id="CAG5107774.1"/>
    </source>
</evidence>
<gene>
    <name evidence="3" type="ORF">OKIOD_LOCUS12246</name>
</gene>
<accession>A0ABN7SZN9</accession>
<name>A0ABN7SZN9_OIKDI</name>
<feature type="coiled-coil region" evidence="1">
    <location>
        <begin position="100"/>
        <end position="134"/>
    </location>
</feature>
<protein>
    <submittedName>
        <fullName evidence="3">Oidioi.mRNA.OKI2018_I69.chr1.g3481.t1.cds</fullName>
    </submittedName>
</protein>
<dbReference type="Proteomes" id="UP001158576">
    <property type="component" value="Chromosome 1"/>
</dbReference>
<proteinExistence type="predicted"/>
<organism evidence="3 4">
    <name type="scientific">Oikopleura dioica</name>
    <name type="common">Tunicate</name>
    <dbReference type="NCBI Taxonomy" id="34765"/>
    <lineage>
        <taxon>Eukaryota</taxon>
        <taxon>Metazoa</taxon>
        <taxon>Chordata</taxon>
        <taxon>Tunicata</taxon>
        <taxon>Appendicularia</taxon>
        <taxon>Copelata</taxon>
        <taxon>Oikopleuridae</taxon>
        <taxon>Oikopleura</taxon>
    </lineage>
</organism>